<reference evidence="1" key="2">
    <citation type="submission" date="2015-06" db="UniProtKB">
        <authorList>
            <consortium name="EnsemblPlants"/>
        </authorList>
    </citation>
    <scope>IDENTIFICATION</scope>
    <source>
        <strain evidence="1">cv. Heinz 1706</strain>
    </source>
</reference>
<dbReference type="eggNOG" id="ENOG502T18M">
    <property type="taxonomic scope" value="Eukaryota"/>
</dbReference>
<dbReference type="Gramene" id="Solyc01g104360.1.1">
    <property type="protein sequence ID" value="Solyc01g104360.1.1"/>
    <property type="gene ID" value="Solyc01g104360.1"/>
</dbReference>
<evidence type="ECO:0000313" key="2">
    <source>
        <dbReference type="Proteomes" id="UP000004994"/>
    </source>
</evidence>
<protein>
    <submittedName>
        <fullName evidence="1">Uncharacterized protein</fullName>
    </submittedName>
</protein>
<accession>K4B211</accession>
<organism evidence="1">
    <name type="scientific">Solanum lycopersicum</name>
    <name type="common">Tomato</name>
    <name type="synonym">Lycopersicon esculentum</name>
    <dbReference type="NCBI Taxonomy" id="4081"/>
    <lineage>
        <taxon>Eukaryota</taxon>
        <taxon>Viridiplantae</taxon>
        <taxon>Streptophyta</taxon>
        <taxon>Embryophyta</taxon>
        <taxon>Tracheophyta</taxon>
        <taxon>Spermatophyta</taxon>
        <taxon>Magnoliopsida</taxon>
        <taxon>eudicotyledons</taxon>
        <taxon>Gunneridae</taxon>
        <taxon>Pentapetalae</taxon>
        <taxon>asterids</taxon>
        <taxon>lamiids</taxon>
        <taxon>Solanales</taxon>
        <taxon>Solanaceae</taxon>
        <taxon>Solanoideae</taxon>
        <taxon>Solaneae</taxon>
        <taxon>Solanum</taxon>
        <taxon>Solanum subgen. Lycopersicon</taxon>
    </lineage>
</organism>
<dbReference type="PaxDb" id="4081-Solyc01g104360.1.1"/>
<dbReference type="InParanoid" id="K4B211"/>
<dbReference type="AlphaFoldDB" id="K4B211"/>
<dbReference type="HOGENOM" id="CLU_3192336_0_0_1"/>
<dbReference type="Proteomes" id="UP000004994">
    <property type="component" value="Chromosome 1"/>
</dbReference>
<sequence>MNTSIRYRPAVRISGFHPGDPGSIPAVRISGFHPGDPGLIPGNGIF</sequence>
<evidence type="ECO:0000313" key="1">
    <source>
        <dbReference type="EnsemblPlants" id="Solyc01g104360.1.1"/>
    </source>
</evidence>
<name>K4B211_SOLLC</name>
<reference evidence="1" key="1">
    <citation type="journal article" date="2012" name="Nature">
        <title>The tomato genome sequence provides insights into fleshy fruit evolution.</title>
        <authorList>
            <consortium name="Tomato Genome Consortium"/>
        </authorList>
    </citation>
    <scope>NUCLEOTIDE SEQUENCE [LARGE SCALE GENOMIC DNA]</scope>
    <source>
        <strain evidence="1">cv. Heinz 1706</strain>
    </source>
</reference>
<dbReference type="EnsemblPlants" id="Solyc01g104360.1.1">
    <property type="protein sequence ID" value="Solyc01g104360.1.1"/>
    <property type="gene ID" value="Solyc01g104360.1"/>
</dbReference>
<proteinExistence type="predicted"/>
<keyword evidence="2" id="KW-1185">Reference proteome</keyword>